<accession>A0A8E1C2X4</accession>
<sequence>MEPPKPAHQACGHCTAHGCGIYVDRPEPCRVFQCVWLGSQSMGPVALPSALRPDRCGVVIEINSVGTLIAHCHRPATWKREPIHRWLLDRAAHLQVMIDTGAETLLLDRDGAVEKLVFVGVNKETNERLYIREKELANV</sequence>
<evidence type="ECO:0000313" key="1">
    <source>
        <dbReference type="EMBL" id="KER36695.1"/>
    </source>
</evidence>
<organism evidence="1 2">
    <name type="scientific">Sphingobium indicum F2</name>
    <dbReference type="NCBI Taxonomy" id="1450518"/>
    <lineage>
        <taxon>Bacteria</taxon>
        <taxon>Pseudomonadati</taxon>
        <taxon>Pseudomonadota</taxon>
        <taxon>Alphaproteobacteria</taxon>
        <taxon>Sphingomonadales</taxon>
        <taxon>Sphingomonadaceae</taxon>
        <taxon>Sphingobium</taxon>
    </lineage>
</organism>
<dbReference type="EMBL" id="JANF02000048">
    <property type="protein sequence ID" value="KER36695.1"/>
    <property type="molecule type" value="Genomic_DNA"/>
</dbReference>
<evidence type="ECO:0000313" key="2">
    <source>
        <dbReference type="Proteomes" id="UP000028135"/>
    </source>
</evidence>
<reference evidence="1 2" key="1">
    <citation type="submission" date="2014-05" db="EMBL/GenBank/DDBJ databases">
        <title>Genome Announcement of Sphingobium lucknowense F2.</title>
        <authorList>
            <person name="Lal R."/>
            <person name="Negi V."/>
            <person name="Lata P."/>
            <person name="Sangwan N."/>
            <person name="Gupta S.K."/>
            <person name="Rao D.L.N."/>
            <person name="Das S."/>
        </authorList>
    </citation>
    <scope>NUCLEOTIDE SEQUENCE [LARGE SCALE GENOMIC DNA]</scope>
    <source>
        <strain evidence="1 2">F2</strain>
    </source>
</reference>
<proteinExistence type="predicted"/>
<name>A0A8E1C2X4_9SPHN</name>
<protein>
    <submittedName>
        <fullName evidence="1">Uncharacterized protein</fullName>
    </submittedName>
</protein>
<gene>
    <name evidence="1" type="ORF">AL00_09490</name>
</gene>
<dbReference type="RefSeq" id="WP_020820938.1">
    <property type="nucleotide sequence ID" value="NZ_JANF02000048.1"/>
</dbReference>
<dbReference type="AlphaFoldDB" id="A0A8E1C2X4"/>
<comment type="caution">
    <text evidence="1">The sequence shown here is derived from an EMBL/GenBank/DDBJ whole genome shotgun (WGS) entry which is preliminary data.</text>
</comment>
<dbReference type="Proteomes" id="UP000028135">
    <property type="component" value="Unassembled WGS sequence"/>
</dbReference>